<accession>A0AAI9N4M4</accession>
<proteinExistence type="predicted"/>
<dbReference type="SMART" id="SM00448">
    <property type="entry name" value="REC"/>
    <property type="match status" value="1"/>
</dbReference>
<feature type="modified residue" description="4-aspartylphosphate" evidence="2">
    <location>
        <position position="58"/>
    </location>
</feature>
<dbReference type="Pfam" id="PF00072">
    <property type="entry name" value="Response_reg"/>
    <property type="match status" value="1"/>
</dbReference>
<dbReference type="GO" id="GO:0000160">
    <property type="term" value="P:phosphorelay signal transduction system"/>
    <property type="evidence" value="ECO:0007669"/>
    <property type="project" value="InterPro"/>
</dbReference>
<protein>
    <submittedName>
        <fullName evidence="4">Receiver domain-containing protein</fullName>
    </submittedName>
</protein>
<organism evidence="4 5">
    <name type="scientific">Herbaspirillum frisingense GSF30</name>
    <dbReference type="NCBI Taxonomy" id="864073"/>
    <lineage>
        <taxon>Bacteria</taxon>
        <taxon>Pseudomonadati</taxon>
        <taxon>Pseudomonadota</taxon>
        <taxon>Betaproteobacteria</taxon>
        <taxon>Burkholderiales</taxon>
        <taxon>Oxalobacteraceae</taxon>
        <taxon>Herbaspirillum</taxon>
    </lineage>
</organism>
<dbReference type="PROSITE" id="PS50110">
    <property type="entry name" value="RESPONSE_REGULATORY"/>
    <property type="match status" value="1"/>
</dbReference>
<evidence type="ECO:0000256" key="1">
    <source>
        <dbReference type="ARBA" id="ARBA00022553"/>
    </source>
</evidence>
<evidence type="ECO:0000313" key="5">
    <source>
        <dbReference type="Proteomes" id="UP000006772"/>
    </source>
</evidence>
<dbReference type="SUPFAM" id="SSF52172">
    <property type="entry name" value="CheY-like"/>
    <property type="match status" value="1"/>
</dbReference>
<dbReference type="PANTHER" id="PTHR44591">
    <property type="entry name" value="STRESS RESPONSE REGULATOR PROTEIN 1"/>
    <property type="match status" value="1"/>
</dbReference>
<evidence type="ECO:0000313" key="4">
    <source>
        <dbReference type="EMBL" id="EOA05708.1"/>
    </source>
</evidence>
<dbReference type="InterPro" id="IPR050595">
    <property type="entry name" value="Bact_response_regulator"/>
</dbReference>
<evidence type="ECO:0000259" key="3">
    <source>
        <dbReference type="PROSITE" id="PS50110"/>
    </source>
</evidence>
<keyword evidence="1 2" id="KW-0597">Phosphoprotein</keyword>
<dbReference type="PANTHER" id="PTHR44591:SF3">
    <property type="entry name" value="RESPONSE REGULATORY DOMAIN-CONTAINING PROTEIN"/>
    <property type="match status" value="1"/>
</dbReference>
<name>A0AAI9N4M4_9BURK</name>
<dbReference type="InterPro" id="IPR001789">
    <property type="entry name" value="Sig_transdc_resp-reg_receiver"/>
</dbReference>
<dbReference type="Gene3D" id="3.40.50.2300">
    <property type="match status" value="1"/>
</dbReference>
<dbReference type="Proteomes" id="UP000006772">
    <property type="component" value="Unassembled WGS sequence"/>
</dbReference>
<dbReference type="InterPro" id="IPR011006">
    <property type="entry name" value="CheY-like_superfamily"/>
</dbReference>
<dbReference type="EMBL" id="AEEC02000006">
    <property type="protein sequence ID" value="EOA05708.1"/>
    <property type="molecule type" value="Genomic_DNA"/>
</dbReference>
<dbReference type="RefSeq" id="WP_006462457.1">
    <property type="nucleotide sequence ID" value="NZ_AEEC02000006.1"/>
</dbReference>
<gene>
    <name evidence="4" type="ORF">HFRIS_006433</name>
</gene>
<evidence type="ECO:0000256" key="2">
    <source>
        <dbReference type="PROSITE-ProRule" id="PRU00169"/>
    </source>
</evidence>
<feature type="domain" description="Response regulatory" evidence="3">
    <location>
        <begin position="9"/>
        <end position="123"/>
    </location>
</feature>
<comment type="caution">
    <text evidence="4">The sequence shown here is derived from an EMBL/GenBank/DDBJ whole genome shotgun (WGS) entry which is preliminary data.</text>
</comment>
<sequence>MNPKSAAATILVIEDNVYVRSLLADVFEMEGYSVLQAGQGAEALAVMEGQRVDVILTDLRMPVMDGLTFATALRADGRYRHIPIVLLSATPLTDSRATLKLFSAFLWKPCPLEEIIHTVRQVQLDASGNPDIGKPAA</sequence>
<dbReference type="AlphaFoldDB" id="A0AAI9N4M4"/>
<reference evidence="4 5" key="1">
    <citation type="journal article" date="2013" name="Front. Microbiol.">
        <title>The genome of the endophytic bacterium H. frisingense GSF30(T) identifies diverse strategies in the Herbaspirillum genus to interact with plants.</title>
        <authorList>
            <person name="Straub D."/>
            <person name="Rothballer M."/>
            <person name="Hartmann A."/>
            <person name="Ludewig U."/>
        </authorList>
    </citation>
    <scope>NUCLEOTIDE SEQUENCE [LARGE SCALE GENOMIC DNA]</scope>
    <source>
        <strain evidence="4 5">GSF30</strain>
    </source>
</reference>